<dbReference type="Proteomes" id="UP000028488">
    <property type="component" value="Chromosome"/>
</dbReference>
<evidence type="ECO:0000256" key="1">
    <source>
        <dbReference type="ARBA" id="ARBA00006754"/>
    </source>
</evidence>
<dbReference type="InterPro" id="IPR051448">
    <property type="entry name" value="CdaR-like_regulators"/>
</dbReference>
<comment type="similarity">
    <text evidence="1">Belongs to the CdaR family.</text>
</comment>
<protein>
    <submittedName>
        <fullName evidence="3">PucR family transcriptional regulator</fullName>
    </submittedName>
</protein>
<dbReference type="InterPro" id="IPR042070">
    <property type="entry name" value="PucR_C-HTH_sf"/>
</dbReference>
<dbReference type="eggNOG" id="COG2203">
    <property type="taxonomic scope" value="Bacteria"/>
</dbReference>
<dbReference type="Pfam" id="PF13556">
    <property type="entry name" value="HTH_30"/>
    <property type="match status" value="1"/>
</dbReference>
<dbReference type="InterPro" id="IPR041522">
    <property type="entry name" value="CdaR_GGDEF"/>
</dbReference>
<dbReference type="EMBL" id="CP008947">
    <property type="protein sequence ID" value="AII07764.1"/>
    <property type="molecule type" value="Genomic_DNA"/>
</dbReference>
<evidence type="ECO:0000259" key="2">
    <source>
        <dbReference type="SMART" id="SM00065"/>
    </source>
</evidence>
<name>A0A076EWQ6_RHOOP</name>
<dbReference type="InterPro" id="IPR029016">
    <property type="entry name" value="GAF-like_dom_sf"/>
</dbReference>
<dbReference type="InterPro" id="IPR003018">
    <property type="entry name" value="GAF"/>
</dbReference>
<evidence type="ECO:0000313" key="4">
    <source>
        <dbReference type="Proteomes" id="UP000028488"/>
    </source>
</evidence>
<dbReference type="SMART" id="SM00065">
    <property type="entry name" value="GAF"/>
    <property type="match status" value="1"/>
</dbReference>
<dbReference type="AlphaFoldDB" id="A0A076EWQ6"/>
<dbReference type="Pfam" id="PF17853">
    <property type="entry name" value="GGDEF_2"/>
    <property type="match status" value="1"/>
</dbReference>
<reference evidence="3 4" key="1">
    <citation type="submission" date="2014-07" db="EMBL/GenBank/DDBJ databases">
        <title>Genome Sequence of Rhodococcus opacus Strain R7, a Biodegrader of Mono- and Polycyclic Aromatic Hydrocarbons.</title>
        <authorList>
            <person name="Di Gennaro P."/>
            <person name="Zampolli J."/>
            <person name="Presti I."/>
            <person name="Cappelletti M."/>
            <person name="D'Ursi P."/>
            <person name="Orro A."/>
            <person name="Mezzelani A."/>
            <person name="Milanesi L."/>
        </authorList>
    </citation>
    <scope>NUCLEOTIDE SEQUENCE [LARGE SCALE GENOMIC DNA]</scope>
    <source>
        <strain evidence="3 4">R7</strain>
    </source>
</reference>
<dbReference type="eggNOG" id="COG2508">
    <property type="taxonomic scope" value="Bacteria"/>
</dbReference>
<dbReference type="Gene3D" id="1.10.10.2840">
    <property type="entry name" value="PucR C-terminal helix-turn-helix domain"/>
    <property type="match status" value="1"/>
</dbReference>
<organism evidence="3 4">
    <name type="scientific">Rhodococcus opacus</name>
    <name type="common">Nocardia opaca</name>
    <dbReference type="NCBI Taxonomy" id="37919"/>
    <lineage>
        <taxon>Bacteria</taxon>
        <taxon>Bacillati</taxon>
        <taxon>Actinomycetota</taxon>
        <taxon>Actinomycetes</taxon>
        <taxon>Mycobacteriales</taxon>
        <taxon>Nocardiaceae</taxon>
        <taxon>Rhodococcus</taxon>
    </lineage>
</organism>
<sequence length="623" mass="67323">METPVSTADRGWMELLLDDAPIDELDALRRTLVEESGASDRAAVERAANAALRLRAQLDQRQQRSRELAALNDIAVRLTTVRDDRVLLQEVVDQARQLLGVDLAYMGSVYDEEFVIEVTSGALTPNLVGIRLSLDEGLVGLIVRRSAPEWTPDYQSEPAFRHITGADSAARSENMRGLLGVPLRVADRVIGALFACKRQERAFTESEIALLSALAAHAAIAIENVRSLERERDTVARLESANTELSQRTIELEQILQWDRTLTQVVLLGAGVQRLVQEVAQLSRQPAYFVQDESALPVDLIPHADDVSAAVGELRAGGKDHVERGEVIAQRVAAAGEMLGALLSVGAGQPTTRLLLERAAPAIALSLAEERAAGEATRRARDAFLVDLLTHPAATAQDERRQLRLAGLNPDTTYCIAVAITTGQNTSVRTALGTLPFPSGTVAAEHGSRALAVVPAKDSASVRAVFTAGRLDATIGIAEPARGAKALADAYVEAQQTVDVLDTLGRAGEVSSARGLGIYRILLSHLAREHLDELTEAQLGPLMTEQAKRGVPLLETLSAYLAHGRHHAATASSLGVHVNTLYQRLDAIDRLLGPDWRNPDKALDLQVLMRLRRTAELLGTRTR</sequence>
<dbReference type="InterPro" id="IPR025736">
    <property type="entry name" value="PucR_C-HTH_dom"/>
</dbReference>
<gene>
    <name evidence="3" type="ORF">EP51_25210</name>
</gene>
<dbReference type="PANTHER" id="PTHR33744">
    <property type="entry name" value="CARBOHYDRATE DIACID REGULATOR"/>
    <property type="match status" value="1"/>
</dbReference>
<dbReference type="Pfam" id="PF13185">
    <property type="entry name" value="GAF_2"/>
    <property type="match status" value="1"/>
</dbReference>
<dbReference type="PANTHER" id="PTHR33744:SF1">
    <property type="entry name" value="DNA-BINDING TRANSCRIPTIONAL ACTIVATOR ADER"/>
    <property type="match status" value="1"/>
</dbReference>
<dbReference type="SUPFAM" id="SSF55781">
    <property type="entry name" value="GAF domain-like"/>
    <property type="match status" value="1"/>
</dbReference>
<dbReference type="RefSeq" id="WP_200887761.1">
    <property type="nucleotide sequence ID" value="NZ_CP008947.1"/>
</dbReference>
<feature type="domain" description="GAF" evidence="2">
    <location>
        <begin position="83"/>
        <end position="232"/>
    </location>
</feature>
<accession>A0A076EWQ6</accession>
<evidence type="ECO:0000313" key="3">
    <source>
        <dbReference type="EMBL" id="AII07764.1"/>
    </source>
</evidence>
<dbReference type="Gene3D" id="3.30.450.40">
    <property type="match status" value="1"/>
</dbReference>
<proteinExistence type="inferred from homology"/>